<dbReference type="Proteomes" id="UP000095558">
    <property type="component" value="Unassembled WGS sequence"/>
</dbReference>
<dbReference type="InterPro" id="IPR045584">
    <property type="entry name" value="Pilin-like"/>
</dbReference>
<dbReference type="AlphaFoldDB" id="A0A174AM34"/>
<dbReference type="NCBIfam" id="TIGR02532">
    <property type="entry name" value="IV_pilin_GFxxxE"/>
    <property type="match status" value="1"/>
</dbReference>
<evidence type="ECO:0000313" key="3">
    <source>
        <dbReference type="Proteomes" id="UP000095558"/>
    </source>
</evidence>
<dbReference type="Gene3D" id="3.30.700.10">
    <property type="entry name" value="Glycoprotein, Type 4 Pilin"/>
    <property type="match status" value="1"/>
</dbReference>
<organism evidence="2 3">
    <name type="scientific">Clostridium disporicum</name>
    <dbReference type="NCBI Taxonomy" id="84024"/>
    <lineage>
        <taxon>Bacteria</taxon>
        <taxon>Bacillati</taxon>
        <taxon>Bacillota</taxon>
        <taxon>Clostridia</taxon>
        <taxon>Eubacteriales</taxon>
        <taxon>Clostridiaceae</taxon>
        <taxon>Clostridium</taxon>
    </lineage>
</organism>
<reference evidence="2 3" key="1">
    <citation type="submission" date="2015-09" db="EMBL/GenBank/DDBJ databases">
        <authorList>
            <consortium name="Pathogen Informatics"/>
        </authorList>
    </citation>
    <scope>NUCLEOTIDE SEQUENCE [LARGE SCALE GENOMIC DNA]</scope>
    <source>
        <strain evidence="2 3">2789STDY5834855</strain>
    </source>
</reference>
<keyword evidence="1" id="KW-1133">Transmembrane helix</keyword>
<name>A0A174AM34_9CLOT</name>
<proteinExistence type="predicted"/>
<dbReference type="Pfam" id="PF07963">
    <property type="entry name" value="N_methyl"/>
    <property type="match status" value="1"/>
</dbReference>
<dbReference type="OrthoDB" id="1937102at2"/>
<accession>A0A174AM34</accession>
<gene>
    <name evidence="2" type="ORF">ERS852470_00962</name>
</gene>
<evidence type="ECO:0000256" key="1">
    <source>
        <dbReference type="SAM" id="Phobius"/>
    </source>
</evidence>
<keyword evidence="1" id="KW-0472">Membrane</keyword>
<feature type="transmembrane region" description="Helical" evidence="1">
    <location>
        <begin position="7"/>
        <end position="28"/>
    </location>
</feature>
<dbReference type="SUPFAM" id="SSF54523">
    <property type="entry name" value="Pili subunits"/>
    <property type="match status" value="1"/>
</dbReference>
<dbReference type="InterPro" id="IPR012902">
    <property type="entry name" value="N_methyl_site"/>
</dbReference>
<evidence type="ECO:0000313" key="2">
    <source>
        <dbReference type="EMBL" id="CUN89477.1"/>
    </source>
</evidence>
<sequence>MKKGYTLIELIIVIAIISVLLLPTINIANSINSTINRAEAIGFCNELSNMISYAKFYCVKNASYGEIEINKSVGTVNFKDKKQGGKIIKSIYLNSKCKFLTVYILKINNLGHIDSDTIQILDGNGNIHKIAIATGVDTVNIYEGN</sequence>
<dbReference type="RefSeq" id="WP_042396705.1">
    <property type="nucleotide sequence ID" value="NZ_CYYT01000002.1"/>
</dbReference>
<protein>
    <submittedName>
        <fullName evidence="2">Prepilin-type N-cleavage/methylation domain protein</fullName>
    </submittedName>
</protein>
<keyword evidence="1" id="KW-0812">Transmembrane</keyword>
<dbReference type="EMBL" id="CYZV01000008">
    <property type="protein sequence ID" value="CUN89477.1"/>
    <property type="molecule type" value="Genomic_DNA"/>
</dbReference>
<dbReference type="GeneID" id="83011431"/>